<evidence type="ECO:0000256" key="10">
    <source>
        <dbReference type="HAMAP-Rule" id="MF_01331"/>
    </source>
</evidence>
<comment type="function">
    <text evidence="8">This protein binds specifically to 23S rRNA; its binding is stimulated by other ribosomal proteins, e.g. L4, L17, and L20. It is important during the early stages of 50S assembly. It makes multiple contacts with different domains of the 23S rRNA in the assembled 50S subunit and ribosome.</text>
</comment>
<dbReference type="NCBIfam" id="TIGR01044">
    <property type="entry name" value="rplV_bact"/>
    <property type="match status" value="1"/>
</dbReference>
<evidence type="ECO:0000256" key="4">
    <source>
        <dbReference type="ARBA" id="ARBA00022730"/>
    </source>
</evidence>
<evidence type="ECO:0000256" key="8">
    <source>
        <dbReference type="ARBA" id="ARBA00025084"/>
    </source>
</evidence>
<sequence length="113" mass="12943">MPEVFARARSLPISPQKIRLVCDQVRGRNVDQALVLLQHMPQKGAAMVRKLVVSAIANAENNNELNRTDLYIKAIYADESFRLKRVKAGARGRYKPRVRRYSHVTVILDERES</sequence>
<name>A0A2M8PYJ5_9CHLR</name>
<gene>
    <name evidence="10" type="primary">rplV</name>
    <name evidence="14" type="ORF">CUN49_00215</name>
    <name evidence="15" type="ORF">CUN50_03365</name>
</gene>
<evidence type="ECO:0000256" key="6">
    <source>
        <dbReference type="ARBA" id="ARBA00022980"/>
    </source>
</evidence>
<comment type="similarity">
    <text evidence="2 10 11">Belongs to the universal ribosomal protein uL22 family.</text>
</comment>
<keyword evidence="5 10" id="KW-0694">RNA-binding</keyword>
<dbReference type="GO" id="GO:0022625">
    <property type="term" value="C:cytosolic large ribosomal subunit"/>
    <property type="evidence" value="ECO:0007669"/>
    <property type="project" value="TreeGrafter"/>
</dbReference>
<evidence type="ECO:0000256" key="12">
    <source>
        <dbReference type="RuleBase" id="RU004006"/>
    </source>
</evidence>
<evidence type="ECO:0000256" key="11">
    <source>
        <dbReference type="RuleBase" id="RU004005"/>
    </source>
</evidence>
<evidence type="ECO:0000313" key="16">
    <source>
        <dbReference type="Proteomes" id="UP000228947"/>
    </source>
</evidence>
<evidence type="ECO:0000256" key="1">
    <source>
        <dbReference type="ARBA" id="ARBA00003478"/>
    </source>
</evidence>
<accession>A0A2M8PIV9</accession>
<reference evidence="16 17" key="1">
    <citation type="submission" date="2017-11" db="EMBL/GenBank/DDBJ databases">
        <title>Evolution of Phototrophy in the Chloroflexi Phylum Driven by Horizontal Gene Transfer.</title>
        <authorList>
            <person name="Ward L.M."/>
            <person name="Hemp J."/>
            <person name="Shih P.M."/>
            <person name="Mcglynn S.E."/>
            <person name="Fischer W."/>
        </authorList>
    </citation>
    <scope>NUCLEOTIDE SEQUENCE [LARGE SCALE GENOMIC DNA]</scope>
    <source>
        <strain evidence="15">CP1_1M</strain>
        <strain evidence="14">JP3_13</strain>
    </source>
</reference>
<dbReference type="GO" id="GO:0019843">
    <property type="term" value="F:rRNA binding"/>
    <property type="evidence" value="ECO:0007669"/>
    <property type="project" value="UniProtKB-UniRule"/>
</dbReference>
<evidence type="ECO:0000256" key="3">
    <source>
        <dbReference type="ARBA" id="ARBA00011838"/>
    </source>
</evidence>
<dbReference type="HAMAP" id="MF_01331_B">
    <property type="entry name" value="Ribosomal_uL22_B"/>
    <property type="match status" value="1"/>
</dbReference>
<dbReference type="EMBL" id="PGTM01000001">
    <property type="protein sequence ID" value="PJF37478.1"/>
    <property type="molecule type" value="Genomic_DNA"/>
</dbReference>
<comment type="function">
    <text evidence="10 13">This protein binds specifically to 23S rRNA; its binding is stimulated by other ribosomal proteins, e.g., L4, L17, and L20. It is important during the early stages of 50S assembly. It makes multiple contacts with different domains of the 23S rRNA in the assembled 50S subunit and ribosome.</text>
</comment>
<dbReference type="InterPro" id="IPR047867">
    <property type="entry name" value="Ribosomal_uL22_bac/org-type"/>
</dbReference>
<evidence type="ECO:0000256" key="5">
    <source>
        <dbReference type="ARBA" id="ARBA00022884"/>
    </source>
</evidence>
<dbReference type="Gene3D" id="3.90.470.10">
    <property type="entry name" value="Ribosomal protein L22/L17"/>
    <property type="match status" value="1"/>
</dbReference>
<organism evidence="15 16">
    <name type="scientific">Candidatus Thermofonsia Clade 1 bacterium</name>
    <dbReference type="NCBI Taxonomy" id="2364210"/>
    <lineage>
        <taxon>Bacteria</taxon>
        <taxon>Bacillati</taxon>
        <taxon>Chloroflexota</taxon>
        <taxon>Candidatus Thermofontia</taxon>
        <taxon>Candidatus Thermofonsia Clade 1</taxon>
    </lineage>
</organism>
<evidence type="ECO:0000313" key="14">
    <source>
        <dbReference type="EMBL" id="PJF37478.1"/>
    </source>
</evidence>
<dbReference type="GO" id="GO:0006412">
    <property type="term" value="P:translation"/>
    <property type="evidence" value="ECO:0007669"/>
    <property type="project" value="UniProtKB-UniRule"/>
</dbReference>
<dbReference type="CDD" id="cd00336">
    <property type="entry name" value="Ribosomal_L22"/>
    <property type="match status" value="1"/>
</dbReference>
<evidence type="ECO:0000256" key="13">
    <source>
        <dbReference type="RuleBase" id="RU004008"/>
    </source>
</evidence>
<dbReference type="InterPro" id="IPR036394">
    <property type="entry name" value="Ribosomal_uL22_sf"/>
</dbReference>
<evidence type="ECO:0000256" key="9">
    <source>
        <dbReference type="ARBA" id="ARBA00035207"/>
    </source>
</evidence>
<protein>
    <recommendedName>
        <fullName evidence="9 10">Large ribosomal subunit protein uL22</fullName>
    </recommendedName>
</protein>
<comment type="caution">
    <text evidence="15">The sequence shown here is derived from an EMBL/GenBank/DDBJ whole genome shotgun (WGS) entry which is preliminary data.</text>
</comment>
<dbReference type="PANTHER" id="PTHR13501">
    <property type="entry name" value="CHLOROPLAST 50S RIBOSOMAL PROTEIN L22-RELATED"/>
    <property type="match status" value="1"/>
</dbReference>
<dbReference type="Proteomes" id="UP000229681">
    <property type="component" value="Unassembled WGS sequence"/>
</dbReference>
<keyword evidence="4 10" id="KW-0699">rRNA-binding</keyword>
<dbReference type="Pfam" id="PF00237">
    <property type="entry name" value="Ribosomal_L22"/>
    <property type="match status" value="1"/>
</dbReference>
<dbReference type="InterPro" id="IPR001063">
    <property type="entry name" value="Ribosomal_uL22"/>
</dbReference>
<dbReference type="Proteomes" id="UP000228947">
    <property type="component" value="Unassembled WGS sequence"/>
</dbReference>
<evidence type="ECO:0000313" key="17">
    <source>
        <dbReference type="Proteomes" id="UP000229681"/>
    </source>
</evidence>
<evidence type="ECO:0000256" key="7">
    <source>
        <dbReference type="ARBA" id="ARBA00023274"/>
    </source>
</evidence>
<dbReference type="GO" id="GO:0003735">
    <property type="term" value="F:structural constituent of ribosome"/>
    <property type="evidence" value="ECO:0007669"/>
    <property type="project" value="InterPro"/>
</dbReference>
<dbReference type="AlphaFoldDB" id="A0A2M8PYJ5"/>
<keyword evidence="6 10" id="KW-0689">Ribosomal protein</keyword>
<comment type="subunit">
    <text evidence="3 10 12">Part of the 50S ribosomal subunit.</text>
</comment>
<dbReference type="SUPFAM" id="SSF54843">
    <property type="entry name" value="Ribosomal protein L22"/>
    <property type="match status" value="1"/>
</dbReference>
<dbReference type="InterPro" id="IPR005727">
    <property type="entry name" value="Ribosomal_uL22_bac/chlpt-type"/>
</dbReference>
<dbReference type="EMBL" id="PGTL01000012">
    <property type="protein sequence ID" value="PJF42628.1"/>
    <property type="molecule type" value="Genomic_DNA"/>
</dbReference>
<keyword evidence="7 10" id="KW-0687">Ribonucleoprotein</keyword>
<dbReference type="PANTHER" id="PTHR13501:SF8">
    <property type="entry name" value="LARGE RIBOSOMAL SUBUNIT PROTEIN UL22M"/>
    <property type="match status" value="1"/>
</dbReference>
<comment type="function">
    <text evidence="1 10">The globular domain of the protein is located near the polypeptide exit tunnel on the outside of the subunit, while an extended beta-hairpin is found that lines the wall of the exit tunnel in the center of the 70S ribosome.</text>
</comment>
<evidence type="ECO:0000313" key="15">
    <source>
        <dbReference type="EMBL" id="PJF42628.1"/>
    </source>
</evidence>
<accession>A0A2M8PYJ5</accession>
<proteinExistence type="inferred from homology"/>
<evidence type="ECO:0000256" key="2">
    <source>
        <dbReference type="ARBA" id="ARBA00009451"/>
    </source>
</evidence>